<dbReference type="Proteomes" id="UP000051439">
    <property type="component" value="Unassembled WGS sequence"/>
</dbReference>
<feature type="signal peptide" evidence="1">
    <location>
        <begin position="1"/>
        <end position="27"/>
    </location>
</feature>
<evidence type="ECO:0000313" key="3">
    <source>
        <dbReference type="Proteomes" id="UP000051439"/>
    </source>
</evidence>
<gene>
    <name evidence="2" type="ORF">FC98_GL002795</name>
</gene>
<keyword evidence="3" id="KW-1185">Reference proteome</keyword>
<evidence type="ECO:0008006" key="4">
    <source>
        <dbReference type="Google" id="ProtNLM"/>
    </source>
</evidence>
<organism evidence="2 3">
    <name type="scientific">Lentilactobacillus kisonensis DSM 19906 = JCM 15041</name>
    <dbReference type="NCBI Taxonomy" id="1423766"/>
    <lineage>
        <taxon>Bacteria</taxon>
        <taxon>Bacillati</taxon>
        <taxon>Bacillota</taxon>
        <taxon>Bacilli</taxon>
        <taxon>Lactobacillales</taxon>
        <taxon>Lactobacillaceae</taxon>
        <taxon>Lentilactobacillus</taxon>
    </lineage>
</organism>
<evidence type="ECO:0000313" key="2">
    <source>
        <dbReference type="EMBL" id="KRL22177.1"/>
    </source>
</evidence>
<evidence type="ECO:0000256" key="1">
    <source>
        <dbReference type="SAM" id="SignalP"/>
    </source>
</evidence>
<dbReference type="PATRIC" id="fig|1423766.4.peg.2925"/>
<sequence>MHIRKTLTVLATAASLAAILPAATANAKAAANPIPKALQGTWYGSYSDGITGKNAVKYQLTKYTFKQGAAKIAGNNYQAITFYDNVDKYTNTKDSEYLFKVASKVNRNGYWKLTLIDVNNPLYFKKVNHNGKTALKMYSYLNTDGAGKKAQINYYYQNK</sequence>
<name>A0A0R1NPQ4_9LACO</name>
<comment type="caution">
    <text evidence="2">The sequence shown here is derived from an EMBL/GenBank/DDBJ whole genome shotgun (WGS) entry which is preliminary data.</text>
</comment>
<accession>A0A0R1NPQ4</accession>
<keyword evidence="1" id="KW-0732">Signal</keyword>
<feature type="chain" id="PRO_5006408562" description="DUF4822 domain-containing protein" evidence="1">
    <location>
        <begin position="28"/>
        <end position="159"/>
    </location>
</feature>
<protein>
    <recommendedName>
        <fullName evidence="4">DUF4822 domain-containing protein</fullName>
    </recommendedName>
</protein>
<dbReference type="EMBL" id="AZEB01000009">
    <property type="protein sequence ID" value="KRL22177.1"/>
    <property type="molecule type" value="Genomic_DNA"/>
</dbReference>
<dbReference type="AlphaFoldDB" id="A0A0R1NPQ4"/>
<reference evidence="2 3" key="1">
    <citation type="journal article" date="2015" name="Genome Announc.">
        <title>Expanding the biotechnology potential of lactobacilli through comparative genomics of 213 strains and associated genera.</title>
        <authorList>
            <person name="Sun Z."/>
            <person name="Harris H.M."/>
            <person name="McCann A."/>
            <person name="Guo C."/>
            <person name="Argimon S."/>
            <person name="Zhang W."/>
            <person name="Yang X."/>
            <person name="Jeffery I.B."/>
            <person name="Cooney J.C."/>
            <person name="Kagawa T.F."/>
            <person name="Liu W."/>
            <person name="Song Y."/>
            <person name="Salvetti E."/>
            <person name="Wrobel A."/>
            <person name="Rasinkangas P."/>
            <person name="Parkhill J."/>
            <person name="Rea M.C."/>
            <person name="O'Sullivan O."/>
            <person name="Ritari J."/>
            <person name="Douillard F.P."/>
            <person name="Paul Ross R."/>
            <person name="Yang R."/>
            <person name="Briner A.E."/>
            <person name="Felis G.E."/>
            <person name="de Vos W.M."/>
            <person name="Barrangou R."/>
            <person name="Klaenhammer T.R."/>
            <person name="Caufield P.W."/>
            <person name="Cui Y."/>
            <person name="Zhang H."/>
            <person name="O'Toole P.W."/>
        </authorList>
    </citation>
    <scope>NUCLEOTIDE SEQUENCE [LARGE SCALE GENOMIC DNA]</scope>
    <source>
        <strain evidence="2 3">DSM 19906</strain>
    </source>
</reference>
<dbReference type="RefSeq" id="WP_054655753.1">
    <property type="nucleotide sequence ID" value="NZ_AZEB01000009.1"/>
</dbReference>
<proteinExistence type="predicted"/>